<dbReference type="GO" id="GO:0046872">
    <property type="term" value="F:metal ion binding"/>
    <property type="evidence" value="ECO:0007669"/>
    <property type="project" value="UniProtKB-KW"/>
</dbReference>
<comment type="cofactor">
    <cofactor evidence="3">
        <name>Mg(2+)</name>
        <dbReference type="ChEBI" id="CHEBI:18420"/>
    </cofactor>
</comment>
<dbReference type="Proteomes" id="UP000236743">
    <property type="component" value="Unassembled WGS sequence"/>
</dbReference>
<dbReference type="GO" id="GO:0071513">
    <property type="term" value="C:phosphopantothenoylcysteine decarboxylase complex"/>
    <property type="evidence" value="ECO:0007669"/>
    <property type="project" value="TreeGrafter"/>
</dbReference>
<dbReference type="Gene3D" id="3.40.50.1950">
    <property type="entry name" value="Flavin prenyltransferase-like"/>
    <property type="match status" value="1"/>
</dbReference>
<dbReference type="UniPathway" id="UPA00241">
    <property type="reaction ID" value="UER00353"/>
</dbReference>
<dbReference type="GO" id="GO:0004632">
    <property type="term" value="F:phosphopantothenate--cysteine ligase activity"/>
    <property type="evidence" value="ECO:0007669"/>
    <property type="project" value="UniProtKB-UniRule"/>
</dbReference>
<comment type="function">
    <text evidence="4">Catalyzes two steps in the biosynthesis of coenzyme A. In the first step cysteine is conjugated to 4'-phosphopantothenate to form 4-phosphopantothenoylcysteine, in the latter compound is decarboxylated to form 4'-phosphopantotheine.</text>
</comment>
<dbReference type="Pfam" id="PF04127">
    <property type="entry name" value="DFP"/>
    <property type="match status" value="1"/>
</dbReference>
<feature type="binding site" evidence="3">
    <location>
        <position position="358"/>
    </location>
    <ligand>
        <name>CTP</name>
        <dbReference type="ChEBI" id="CHEBI:37563"/>
    </ligand>
</feature>
<keyword evidence="3 4" id="KW-0288">FMN</keyword>
<evidence type="ECO:0000256" key="3">
    <source>
        <dbReference type="HAMAP-Rule" id="MF_02225"/>
    </source>
</evidence>
<accession>A0A1H6A910</accession>
<comment type="catalytic activity">
    <reaction evidence="3 4">
        <text>(R)-4'-phosphopantothenate + L-cysteine + CTP = N-[(R)-4-phosphopantothenoyl]-L-cysteine + CMP + diphosphate + H(+)</text>
        <dbReference type="Rhea" id="RHEA:19397"/>
        <dbReference type="ChEBI" id="CHEBI:10986"/>
        <dbReference type="ChEBI" id="CHEBI:15378"/>
        <dbReference type="ChEBI" id="CHEBI:33019"/>
        <dbReference type="ChEBI" id="CHEBI:35235"/>
        <dbReference type="ChEBI" id="CHEBI:37563"/>
        <dbReference type="ChEBI" id="CHEBI:59458"/>
        <dbReference type="ChEBI" id="CHEBI:60377"/>
        <dbReference type="EC" id="6.3.2.5"/>
    </reaction>
</comment>
<dbReference type="GO" id="GO:0015941">
    <property type="term" value="P:pantothenate catabolic process"/>
    <property type="evidence" value="ECO:0007669"/>
    <property type="project" value="InterPro"/>
</dbReference>
<dbReference type="GO" id="GO:0010181">
    <property type="term" value="F:FMN binding"/>
    <property type="evidence" value="ECO:0007669"/>
    <property type="project" value="UniProtKB-UniRule"/>
</dbReference>
<dbReference type="EC" id="6.3.2.5" evidence="3"/>
<dbReference type="InterPro" id="IPR035929">
    <property type="entry name" value="CoaB-like_sf"/>
</dbReference>
<feature type="binding site" evidence="3">
    <location>
        <position position="362"/>
    </location>
    <ligand>
        <name>CTP</name>
        <dbReference type="ChEBI" id="CHEBI:37563"/>
    </ligand>
</feature>
<dbReference type="GO" id="GO:0015937">
    <property type="term" value="P:coenzyme A biosynthetic process"/>
    <property type="evidence" value="ECO:0007669"/>
    <property type="project" value="UniProtKB-UniRule"/>
</dbReference>
<dbReference type="PANTHER" id="PTHR14359">
    <property type="entry name" value="HOMO-OLIGOMERIC FLAVIN CONTAINING CYS DECARBOXYLASE FAMILY"/>
    <property type="match status" value="1"/>
</dbReference>
<comment type="pathway">
    <text evidence="3 4">Cofactor biosynthesis; coenzyme A biosynthesis; CoA from (R)-pantothenate: step 2/5.</text>
</comment>
<proteinExistence type="inferred from homology"/>
<feature type="domain" description="Flavoprotein" evidence="5">
    <location>
        <begin position="6"/>
        <end position="180"/>
    </location>
</feature>
<dbReference type="SUPFAM" id="SSF102645">
    <property type="entry name" value="CoaB-like"/>
    <property type="match status" value="1"/>
</dbReference>
<keyword evidence="3" id="KW-0479">Metal-binding</keyword>
<dbReference type="EMBL" id="FNUY01000005">
    <property type="protein sequence ID" value="SEG44226.1"/>
    <property type="molecule type" value="Genomic_DNA"/>
</dbReference>
<feature type="binding site" evidence="3">
    <location>
        <position position="344"/>
    </location>
    <ligand>
        <name>CTP</name>
        <dbReference type="ChEBI" id="CHEBI:37563"/>
    </ligand>
</feature>
<evidence type="ECO:0000256" key="2">
    <source>
        <dbReference type="ARBA" id="ARBA00023239"/>
    </source>
</evidence>
<sequence>MSASRSILLIIGGGIAAYKVLELIRRLKDRGIASRCILTKAGEEFITPLSVSSLAGERCFTDLFSLTDEADIGHIALSRSTDLLVVAPATADLIAKMATGLANDLASTALLATDKRVLIAPAMNPKMWEHPATQRNMAQLEKDGVLVVGPNSGAMAERGESGPGRMAEPNEILGAIEQALAGETPRAIGFLGRLPGGAATGSKPLAGQHVLITSGPTHEPIDPVRYIANRSSGKQGHAIAAAAAAAGASVTLVSGPVSLPDPAGVTTIHVESAREMLAAVESALPADIAIFAAAVADWRVADAAPEKMKKGAGGTPALSLVENPDILATIAHRKAGRPACVVGFAAETEHVIEYARAKLAKKGCDLIVANDVGGTGVMGGDANTVHLVTTEGVETWPTLAKDEVANRLIAHIARLAQAPKAN</sequence>
<dbReference type="HAMAP" id="MF_02225">
    <property type="entry name" value="CoaBC"/>
    <property type="match status" value="1"/>
</dbReference>
<keyword evidence="3" id="KW-0460">Magnesium</keyword>
<keyword evidence="3 4" id="KW-0285">Flavoprotein</keyword>
<feature type="binding site" evidence="3">
    <location>
        <begin position="324"/>
        <end position="327"/>
    </location>
    <ligand>
        <name>CTP</name>
        <dbReference type="ChEBI" id="CHEBI:37563"/>
    </ligand>
</feature>
<dbReference type="Pfam" id="PF02441">
    <property type="entry name" value="Flavoprotein"/>
    <property type="match status" value="1"/>
</dbReference>
<dbReference type="Gene3D" id="3.40.50.10300">
    <property type="entry name" value="CoaB-like"/>
    <property type="match status" value="1"/>
</dbReference>
<comment type="similarity">
    <text evidence="3 4">In the C-terminal section; belongs to the PPC synthetase family.</text>
</comment>
<gene>
    <name evidence="3" type="primary">coaBC</name>
    <name evidence="7" type="ORF">SAMN04488115_105249</name>
</gene>
<dbReference type="GO" id="GO:0004633">
    <property type="term" value="F:phosphopantothenoylcysteine decarboxylase activity"/>
    <property type="evidence" value="ECO:0007669"/>
    <property type="project" value="UniProtKB-UniRule"/>
</dbReference>
<comment type="catalytic activity">
    <reaction evidence="3 4">
        <text>N-[(R)-4-phosphopantothenoyl]-L-cysteine + H(+) = (R)-4'-phosphopantetheine + CO2</text>
        <dbReference type="Rhea" id="RHEA:16793"/>
        <dbReference type="ChEBI" id="CHEBI:15378"/>
        <dbReference type="ChEBI" id="CHEBI:16526"/>
        <dbReference type="ChEBI" id="CHEBI:59458"/>
        <dbReference type="ChEBI" id="CHEBI:61723"/>
        <dbReference type="EC" id="4.1.1.36"/>
    </reaction>
</comment>
<evidence type="ECO:0000259" key="6">
    <source>
        <dbReference type="Pfam" id="PF04127"/>
    </source>
</evidence>
<evidence type="ECO:0000259" key="5">
    <source>
        <dbReference type="Pfam" id="PF02441"/>
    </source>
</evidence>
<evidence type="ECO:0000256" key="1">
    <source>
        <dbReference type="ARBA" id="ARBA00022793"/>
    </source>
</evidence>
<evidence type="ECO:0000313" key="8">
    <source>
        <dbReference type="Proteomes" id="UP000236743"/>
    </source>
</evidence>
<reference evidence="7 8" key="1">
    <citation type="submission" date="2016-10" db="EMBL/GenBank/DDBJ databases">
        <authorList>
            <person name="de Groot N.N."/>
        </authorList>
    </citation>
    <scope>NUCLEOTIDE SEQUENCE [LARGE SCALE GENOMIC DNA]</scope>
    <source>
        <strain evidence="7 8">DSM 26656</strain>
    </source>
</reference>
<dbReference type="InterPro" id="IPR036551">
    <property type="entry name" value="Flavin_trans-like"/>
</dbReference>
<organism evidence="7 8">
    <name type="scientific">Bosea lathyri</name>
    <dbReference type="NCBI Taxonomy" id="1036778"/>
    <lineage>
        <taxon>Bacteria</taxon>
        <taxon>Pseudomonadati</taxon>
        <taxon>Pseudomonadota</taxon>
        <taxon>Alphaproteobacteria</taxon>
        <taxon>Hyphomicrobiales</taxon>
        <taxon>Boseaceae</taxon>
        <taxon>Bosea</taxon>
    </lineage>
</organism>
<name>A0A1H6A910_9HYPH</name>
<keyword evidence="3 4" id="KW-0436">Ligase</keyword>
<comment type="function">
    <text evidence="3">Catalyzes two sequential steps in the biosynthesis of coenzyme A. In the first step cysteine is conjugated to 4'-phosphopantothenate to form 4-phosphopantothenoylcysteine. In the second step the latter compound is decarboxylated to form 4'-phosphopantotheine.</text>
</comment>
<dbReference type="SUPFAM" id="SSF52507">
    <property type="entry name" value="Homo-oligomeric flavin-containing Cys decarboxylases, HFCD"/>
    <property type="match status" value="1"/>
</dbReference>
<dbReference type="InterPro" id="IPR005252">
    <property type="entry name" value="CoaBC"/>
</dbReference>
<dbReference type="InterPro" id="IPR003382">
    <property type="entry name" value="Flavoprotein"/>
</dbReference>
<feature type="region of interest" description="Phosphopantothenate--cysteine ligase" evidence="3">
    <location>
        <begin position="210"/>
        <end position="422"/>
    </location>
</feature>
<evidence type="ECO:0000256" key="4">
    <source>
        <dbReference type="RuleBase" id="RU364078"/>
    </source>
</evidence>
<comment type="caution">
    <text evidence="3">Lacks conserved residue(s) required for the propagation of feature annotation.</text>
</comment>
<feature type="domain" description="DNA/pantothenate metabolism flavoprotein C-terminal" evidence="6">
    <location>
        <begin position="205"/>
        <end position="414"/>
    </location>
</feature>
<dbReference type="PANTHER" id="PTHR14359:SF6">
    <property type="entry name" value="PHOSPHOPANTOTHENOYLCYSTEINE DECARBOXYLASE"/>
    <property type="match status" value="1"/>
</dbReference>
<feature type="region of interest" description="Phosphopantothenoylcysteine decarboxylase" evidence="3">
    <location>
        <begin position="1"/>
        <end position="209"/>
    </location>
</feature>
<comment type="similarity">
    <text evidence="3 4">In the N-terminal section; belongs to the HFCD (homo-oligomeric flavin containing Cys decarboxylase) superfamily.</text>
</comment>
<comment type="cofactor">
    <cofactor evidence="3">
        <name>FMN</name>
        <dbReference type="ChEBI" id="CHEBI:58210"/>
    </cofactor>
    <text evidence="3">Binds 1 FMN per subunit.</text>
</comment>
<dbReference type="EC" id="4.1.1.36" evidence="3"/>
<evidence type="ECO:0000313" key="7">
    <source>
        <dbReference type="EMBL" id="SEG44226.1"/>
    </source>
</evidence>
<keyword evidence="1 3" id="KW-0210">Decarboxylase</keyword>
<comment type="pathway">
    <text evidence="3 4">Cofactor biosynthesis; coenzyme A biosynthesis; CoA from (R)-pantothenate: step 3/5.</text>
</comment>
<keyword evidence="3" id="KW-0511">Multifunctional enzyme</keyword>
<dbReference type="AlphaFoldDB" id="A0A1H6A910"/>
<protein>
    <recommendedName>
        <fullName evidence="3">Coenzyme A biosynthesis bifunctional protein CoaBC</fullName>
    </recommendedName>
    <alternativeName>
        <fullName evidence="3">DNA/pantothenate metabolism flavoprotein</fullName>
    </alternativeName>
    <alternativeName>
        <fullName evidence="3">Phosphopantothenoylcysteine synthetase/decarboxylase</fullName>
        <shortName evidence="3">PPCS-PPCDC</shortName>
    </alternativeName>
    <domain>
        <recommendedName>
            <fullName evidence="3">Phosphopantothenoylcysteine decarboxylase</fullName>
            <shortName evidence="3">PPC decarboxylase</shortName>
            <shortName evidence="3">PPC-DC</shortName>
            <ecNumber evidence="3">4.1.1.36</ecNumber>
        </recommendedName>
        <alternativeName>
            <fullName evidence="3">CoaC</fullName>
        </alternativeName>
    </domain>
    <domain>
        <recommendedName>
            <fullName evidence="3">Phosphopantothenate--cysteine ligase</fullName>
            <ecNumber evidence="3">6.3.2.5</ecNumber>
        </recommendedName>
        <alternativeName>
            <fullName evidence="3">CoaB</fullName>
        </alternativeName>
        <alternativeName>
            <fullName evidence="3">Phosphopantothenoylcysteine synthetase</fullName>
            <shortName evidence="3">PPC synthetase</shortName>
            <shortName evidence="3">PPC-S</shortName>
        </alternativeName>
    </domain>
</protein>
<keyword evidence="2 3" id="KW-0456">Lyase</keyword>
<dbReference type="InterPro" id="IPR007085">
    <property type="entry name" value="DNA/pantothenate-metab_flavo_C"/>
</dbReference>
<feature type="binding site" evidence="3">
    <location>
        <position position="307"/>
    </location>
    <ligand>
        <name>CTP</name>
        <dbReference type="ChEBI" id="CHEBI:37563"/>
    </ligand>
</feature>
<keyword evidence="8" id="KW-1185">Reference proteome</keyword>
<dbReference type="NCBIfam" id="TIGR00521">
    <property type="entry name" value="coaBC_dfp"/>
    <property type="match status" value="1"/>
</dbReference>
<feature type="binding site" evidence="3">
    <location>
        <position position="297"/>
    </location>
    <ligand>
        <name>CTP</name>
        <dbReference type="ChEBI" id="CHEBI:37563"/>
    </ligand>
</feature>